<evidence type="ECO:0000256" key="2">
    <source>
        <dbReference type="SAM" id="MobiDB-lite"/>
    </source>
</evidence>
<evidence type="ECO:0000256" key="1">
    <source>
        <dbReference type="ARBA" id="ARBA00005361"/>
    </source>
</evidence>
<gene>
    <name evidence="3" type="primary">MARCH3_3</name>
    <name evidence="3" type="ORF">MS3_00009328</name>
</gene>
<dbReference type="InterPro" id="IPR005334">
    <property type="entry name" value="Tctex-1-like"/>
</dbReference>
<feature type="compositionally biased region" description="Low complexity" evidence="2">
    <location>
        <begin position="1"/>
        <end position="15"/>
    </location>
</feature>
<reference evidence="3" key="3">
    <citation type="submission" date="2021-06" db="EMBL/GenBank/DDBJ databases">
        <title>Chromosome-level genome assembly for S. haematobium.</title>
        <authorList>
            <person name="Stroehlein A.J."/>
        </authorList>
    </citation>
    <scope>NUCLEOTIDE SEQUENCE</scope>
</reference>
<dbReference type="KEGG" id="shx:MS3_00009328"/>
<keyword evidence="4" id="KW-1185">Reference proteome</keyword>
<dbReference type="CDD" id="cd21451">
    <property type="entry name" value="DLC-like_TCTEX1D"/>
    <property type="match status" value="1"/>
</dbReference>
<dbReference type="GO" id="GO:0007018">
    <property type="term" value="P:microtubule-based movement"/>
    <property type="evidence" value="ECO:0007669"/>
    <property type="project" value="TreeGrafter"/>
</dbReference>
<dbReference type="Pfam" id="PF03645">
    <property type="entry name" value="Tctex-1"/>
    <property type="match status" value="1"/>
</dbReference>
<evidence type="ECO:0000313" key="3">
    <source>
        <dbReference type="EMBL" id="KAH9580805.1"/>
    </source>
</evidence>
<dbReference type="PANTHER" id="PTHR21255">
    <property type="entry name" value="T-COMPLEX-ASSOCIATED-TESTIS-EXPRESSED 1/ DYNEIN LIGHT CHAIN"/>
    <property type="match status" value="1"/>
</dbReference>
<dbReference type="GeneID" id="24590652"/>
<dbReference type="PANTHER" id="PTHR21255:SF27">
    <property type="entry name" value="DYNEIN LIGHT CHAIN TCTEX-TYPE PROTEIN 2"/>
    <property type="match status" value="1"/>
</dbReference>
<protein>
    <submittedName>
        <fullName evidence="3">E3 ubiquitin-protein ligase MARCHF3, variant 2</fullName>
    </submittedName>
</protein>
<reference evidence="3" key="2">
    <citation type="journal article" date="2019" name="Gigascience">
        <title>High-quality Schistosoma haematobium genome achieved by single-molecule and long-range sequencing.</title>
        <authorList>
            <person name="Stroehlein A.J."/>
            <person name="Korhonen P.K."/>
            <person name="Chong T.M."/>
            <person name="Lim Y.L."/>
            <person name="Chan K.G."/>
            <person name="Webster B."/>
            <person name="Rollinson D."/>
            <person name="Brindley P.J."/>
            <person name="Gasser R.B."/>
            <person name="Young N.D."/>
        </authorList>
    </citation>
    <scope>NUCLEOTIDE SEQUENCE</scope>
</reference>
<name>A0A6A5D660_SCHHA</name>
<reference evidence="3" key="1">
    <citation type="journal article" date="2012" name="Nat. Genet.">
        <title>Whole-genome sequence of Schistosoma haematobium.</title>
        <authorList>
            <person name="Young N.D."/>
            <person name="Jex A.R."/>
            <person name="Li B."/>
            <person name="Liu S."/>
            <person name="Yang L."/>
            <person name="Xiong Z."/>
            <person name="Li Y."/>
            <person name="Cantacessi C."/>
            <person name="Hall R.S."/>
            <person name="Xu X."/>
            <person name="Chen F."/>
            <person name="Wu X."/>
            <person name="Zerlotini A."/>
            <person name="Oliveira G."/>
            <person name="Hofmann A."/>
            <person name="Zhang G."/>
            <person name="Fang X."/>
            <person name="Kang Y."/>
            <person name="Campbell B.E."/>
            <person name="Loukas A."/>
            <person name="Ranganathan S."/>
            <person name="Rollinson D."/>
            <person name="Rinaldi G."/>
            <person name="Brindley P.J."/>
            <person name="Yang H."/>
            <person name="Wang J."/>
            <person name="Wang J."/>
            <person name="Gasser R.B."/>
        </authorList>
    </citation>
    <scope>NUCLEOTIDE SEQUENCE</scope>
</reference>
<dbReference type="EMBL" id="AMPZ03000007">
    <property type="protein sequence ID" value="KAH9580805.1"/>
    <property type="molecule type" value="Genomic_DNA"/>
</dbReference>
<sequence length="304" mass="34334">MNLSPSKLNSNSNELETVNEESTIKDTNTNDVMNQERNSRLDILSKAKGVKRLSLIKHSITAQSQPQTPSSCPNRSPLSCFNTSVNGPTSAVETNKILTFREVDHPTSVIASRKISQNIQSSSAAASSLTSLTNTSRPPLSLLGILAAKRITRKFLSTLADEKHQRRLSTFSRLSSYSPASYNLINYLPTFQLGPKEIFNVSNVKPRIEQLVQSRIESLPSTYERFKANRLCISLANEIKAMLKAHGEERYRYLVFCLVMQNCKQMAGFTNRVLWDMNYDRSFYVNQTNTSYHISVNCFIVYKE</sequence>
<feature type="region of interest" description="Disordered" evidence="2">
    <location>
        <begin position="1"/>
        <end position="30"/>
    </location>
</feature>
<dbReference type="GO" id="GO:0045505">
    <property type="term" value="F:dynein intermediate chain binding"/>
    <property type="evidence" value="ECO:0007669"/>
    <property type="project" value="TreeGrafter"/>
</dbReference>
<dbReference type="GO" id="GO:0005868">
    <property type="term" value="C:cytoplasmic dynein complex"/>
    <property type="evidence" value="ECO:0007669"/>
    <property type="project" value="TreeGrafter"/>
</dbReference>
<dbReference type="Proteomes" id="UP000471633">
    <property type="component" value="Unassembled WGS sequence"/>
</dbReference>
<comment type="similarity">
    <text evidence="1">Belongs to the dynein light chain Tctex-type family.</text>
</comment>
<dbReference type="GO" id="GO:0005737">
    <property type="term" value="C:cytoplasm"/>
    <property type="evidence" value="ECO:0007669"/>
    <property type="project" value="TreeGrafter"/>
</dbReference>
<dbReference type="RefSeq" id="XP_035586182.1">
    <property type="nucleotide sequence ID" value="XM_035733829.2"/>
</dbReference>
<organism evidence="3 4">
    <name type="scientific">Schistosoma haematobium</name>
    <name type="common">Blood fluke</name>
    <dbReference type="NCBI Taxonomy" id="6185"/>
    <lineage>
        <taxon>Eukaryota</taxon>
        <taxon>Metazoa</taxon>
        <taxon>Spiralia</taxon>
        <taxon>Lophotrochozoa</taxon>
        <taxon>Platyhelminthes</taxon>
        <taxon>Trematoda</taxon>
        <taxon>Digenea</taxon>
        <taxon>Strigeidida</taxon>
        <taxon>Schistosomatoidea</taxon>
        <taxon>Schistosomatidae</taxon>
        <taxon>Schistosoma</taxon>
    </lineage>
</organism>
<dbReference type="Gene3D" id="3.30.1140.40">
    <property type="entry name" value="Tctex-1"/>
    <property type="match status" value="1"/>
</dbReference>
<reference evidence="3" key="4">
    <citation type="journal article" date="2022" name="PLoS Pathog.">
        <title>Chromosome-level genome of Schistosoma haematobium underpins genome-wide explorations of molecular variation.</title>
        <authorList>
            <person name="Stroehlein A.J."/>
            <person name="Korhonen P.K."/>
            <person name="Lee V.V."/>
            <person name="Ralph S.A."/>
            <person name="Mentink-Kane M."/>
            <person name="You H."/>
            <person name="McManus D.P."/>
            <person name="Tchuente L.T."/>
            <person name="Stothard J.R."/>
            <person name="Kaur P."/>
            <person name="Dudchenko O."/>
            <person name="Aiden E.L."/>
            <person name="Yang B."/>
            <person name="Yang H."/>
            <person name="Emery A.M."/>
            <person name="Webster B.L."/>
            <person name="Brindley P.J."/>
            <person name="Rollinson D."/>
            <person name="Chang B.C.H."/>
            <person name="Gasser R.B."/>
            <person name="Young N.D."/>
        </authorList>
    </citation>
    <scope>NUCLEOTIDE SEQUENCE</scope>
</reference>
<dbReference type="CTD" id="24590652"/>
<comment type="caution">
    <text evidence="3">The sequence shown here is derived from an EMBL/GenBank/DDBJ whole genome shotgun (WGS) entry which is preliminary data.</text>
</comment>
<dbReference type="AlphaFoldDB" id="A0A6A5D660"/>
<accession>A0A6A5D660</accession>
<evidence type="ECO:0000313" key="4">
    <source>
        <dbReference type="Proteomes" id="UP000471633"/>
    </source>
</evidence>
<proteinExistence type="inferred from homology"/>
<dbReference type="InterPro" id="IPR038586">
    <property type="entry name" value="Tctex-1-like_sf"/>
</dbReference>